<dbReference type="InterPro" id="IPR002156">
    <property type="entry name" value="RNaseH_domain"/>
</dbReference>
<reference evidence="3 4" key="1">
    <citation type="submission" date="2024-04" db="EMBL/GenBank/DDBJ databases">
        <authorList>
            <person name="Fracassetti M."/>
        </authorList>
    </citation>
    <scope>NUCLEOTIDE SEQUENCE [LARGE SCALE GENOMIC DNA]</scope>
</reference>
<dbReference type="GO" id="GO:0003676">
    <property type="term" value="F:nucleic acid binding"/>
    <property type="evidence" value="ECO:0007669"/>
    <property type="project" value="InterPro"/>
</dbReference>
<dbReference type="AlphaFoldDB" id="A0AAV2GEF4"/>
<dbReference type="InterPro" id="IPR026960">
    <property type="entry name" value="RVT-Znf"/>
</dbReference>
<feature type="domain" description="RNase H type-1" evidence="1">
    <location>
        <begin position="145"/>
        <end position="264"/>
    </location>
</feature>
<dbReference type="InterPro" id="IPR052929">
    <property type="entry name" value="RNase_H-like_EbsB-rel"/>
</dbReference>
<evidence type="ECO:0000259" key="1">
    <source>
        <dbReference type="Pfam" id="PF13456"/>
    </source>
</evidence>
<dbReference type="CDD" id="cd06222">
    <property type="entry name" value="RNase_H_like"/>
    <property type="match status" value="1"/>
</dbReference>
<dbReference type="PANTHER" id="PTHR47074:SF48">
    <property type="entry name" value="POLYNUCLEOTIDYL TRANSFERASE, RIBONUCLEASE H-LIKE SUPERFAMILY PROTEIN"/>
    <property type="match status" value="1"/>
</dbReference>
<sequence length="285" mass="32531">MEALIEKKVPVLPRCPVCWEGPETMEHLFLYCPVARALWDYSGLEYLGEGLPRQTFPLFLKRLLGLIHHPEMVMAVVAILWRIWRSRNWVVFEGKQFGILALMRQFNQQVEEWMGLPADQAPRVQRPIIRTTSHLDGAHWVCMWDGATKSGSHSAGGMVLFDPARALLLARGVQFAHLDDPAGVELLVLREAISWCMEQGLSEVCFEGDAKVIIDKINQANTSDSRLGAVLEEIVHYFRVPPGFRVRFVGRENNRVAHLVARKAFSLYPTMSRFFDFQTWLGSRV</sequence>
<evidence type="ECO:0000313" key="4">
    <source>
        <dbReference type="Proteomes" id="UP001497516"/>
    </source>
</evidence>
<dbReference type="Pfam" id="PF13456">
    <property type="entry name" value="RVT_3"/>
    <property type="match status" value="1"/>
</dbReference>
<accession>A0AAV2GEF4</accession>
<dbReference type="Pfam" id="PF13966">
    <property type="entry name" value="zf-RVT"/>
    <property type="match status" value="1"/>
</dbReference>
<dbReference type="PANTHER" id="PTHR47074">
    <property type="entry name" value="BNAC02G40300D PROTEIN"/>
    <property type="match status" value="1"/>
</dbReference>
<feature type="domain" description="Reverse transcriptase zinc-binding" evidence="2">
    <location>
        <begin position="3"/>
        <end position="39"/>
    </location>
</feature>
<evidence type="ECO:0000259" key="2">
    <source>
        <dbReference type="Pfam" id="PF13966"/>
    </source>
</evidence>
<name>A0AAV2GEF4_9ROSI</name>
<evidence type="ECO:0000313" key="3">
    <source>
        <dbReference type="EMBL" id="CAL1408238.1"/>
    </source>
</evidence>
<gene>
    <name evidence="3" type="ORF">LTRI10_LOCUS47849</name>
</gene>
<dbReference type="EMBL" id="OZ034821">
    <property type="protein sequence ID" value="CAL1408238.1"/>
    <property type="molecule type" value="Genomic_DNA"/>
</dbReference>
<evidence type="ECO:0008006" key="5">
    <source>
        <dbReference type="Google" id="ProtNLM"/>
    </source>
</evidence>
<organism evidence="3 4">
    <name type="scientific">Linum trigynum</name>
    <dbReference type="NCBI Taxonomy" id="586398"/>
    <lineage>
        <taxon>Eukaryota</taxon>
        <taxon>Viridiplantae</taxon>
        <taxon>Streptophyta</taxon>
        <taxon>Embryophyta</taxon>
        <taxon>Tracheophyta</taxon>
        <taxon>Spermatophyta</taxon>
        <taxon>Magnoliopsida</taxon>
        <taxon>eudicotyledons</taxon>
        <taxon>Gunneridae</taxon>
        <taxon>Pentapetalae</taxon>
        <taxon>rosids</taxon>
        <taxon>fabids</taxon>
        <taxon>Malpighiales</taxon>
        <taxon>Linaceae</taxon>
        <taxon>Linum</taxon>
    </lineage>
</organism>
<dbReference type="GO" id="GO:0004523">
    <property type="term" value="F:RNA-DNA hybrid ribonuclease activity"/>
    <property type="evidence" value="ECO:0007669"/>
    <property type="project" value="InterPro"/>
</dbReference>
<dbReference type="Proteomes" id="UP001497516">
    <property type="component" value="Chromosome 8"/>
</dbReference>
<proteinExistence type="predicted"/>
<dbReference type="InterPro" id="IPR044730">
    <property type="entry name" value="RNase_H-like_dom_plant"/>
</dbReference>
<dbReference type="Gene3D" id="3.30.420.10">
    <property type="entry name" value="Ribonuclease H-like superfamily/Ribonuclease H"/>
    <property type="match status" value="1"/>
</dbReference>
<keyword evidence="4" id="KW-1185">Reference proteome</keyword>
<dbReference type="InterPro" id="IPR036397">
    <property type="entry name" value="RNaseH_sf"/>
</dbReference>
<protein>
    <recommendedName>
        <fullName evidence="5">RNase H type-1 domain-containing protein</fullName>
    </recommendedName>
</protein>